<dbReference type="GO" id="GO:0008757">
    <property type="term" value="F:S-adenosylmethionine-dependent methyltransferase activity"/>
    <property type="evidence" value="ECO:0007669"/>
    <property type="project" value="InterPro"/>
</dbReference>
<dbReference type="SUPFAM" id="SSF53335">
    <property type="entry name" value="S-adenosyl-L-methionine-dependent methyltransferases"/>
    <property type="match status" value="1"/>
</dbReference>
<dbReference type="Gene3D" id="3.40.50.150">
    <property type="entry name" value="Vaccinia Virus protein VP39"/>
    <property type="match status" value="1"/>
</dbReference>
<feature type="domain" description="Methyltransferase type 11" evidence="2">
    <location>
        <begin position="42"/>
        <end position="135"/>
    </location>
</feature>
<dbReference type="PANTHER" id="PTHR44068:SF11">
    <property type="entry name" value="GERANYL DIPHOSPHATE 2-C-METHYLTRANSFERASE"/>
    <property type="match status" value="1"/>
</dbReference>
<dbReference type="EMBL" id="MGKI01000011">
    <property type="protein sequence ID" value="OGN22565.1"/>
    <property type="molecule type" value="Genomic_DNA"/>
</dbReference>
<gene>
    <name evidence="3" type="ORF">A2918_02275</name>
</gene>
<dbReference type="InterPro" id="IPR029063">
    <property type="entry name" value="SAM-dependent_MTases_sf"/>
</dbReference>
<dbReference type="InterPro" id="IPR050447">
    <property type="entry name" value="Erg6_SMT_methyltransf"/>
</dbReference>
<dbReference type="STRING" id="1802694.A2918_02275"/>
<evidence type="ECO:0000256" key="1">
    <source>
        <dbReference type="ARBA" id="ARBA00022679"/>
    </source>
</evidence>
<dbReference type="PANTHER" id="PTHR44068">
    <property type="entry name" value="ZGC:194242"/>
    <property type="match status" value="1"/>
</dbReference>
<accession>A0A1F8GB12</accession>
<organism evidence="3 4">
    <name type="scientific">Candidatus Yanofskybacteria bacterium RIFCSPLOWO2_01_FULL_42_49</name>
    <dbReference type="NCBI Taxonomy" id="1802694"/>
    <lineage>
        <taxon>Bacteria</taxon>
        <taxon>Candidatus Yanofskyibacteriota</taxon>
    </lineage>
</organism>
<dbReference type="AlphaFoldDB" id="A0A1F8GB12"/>
<keyword evidence="1" id="KW-0808">Transferase</keyword>
<evidence type="ECO:0000313" key="3">
    <source>
        <dbReference type="EMBL" id="OGN22565.1"/>
    </source>
</evidence>
<protein>
    <recommendedName>
        <fullName evidence="2">Methyltransferase type 11 domain-containing protein</fullName>
    </recommendedName>
</protein>
<dbReference type="CDD" id="cd02440">
    <property type="entry name" value="AdoMet_MTases"/>
    <property type="match status" value="1"/>
</dbReference>
<reference evidence="3 4" key="1">
    <citation type="journal article" date="2016" name="Nat. Commun.">
        <title>Thousands of microbial genomes shed light on interconnected biogeochemical processes in an aquifer system.</title>
        <authorList>
            <person name="Anantharaman K."/>
            <person name="Brown C.T."/>
            <person name="Hug L.A."/>
            <person name="Sharon I."/>
            <person name="Castelle C.J."/>
            <person name="Probst A.J."/>
            <person name="Thomas B.C."/>
            <person name="Singh A."/>
            <person name="Wilkins M.J."/>
            <person name="Karaoz U."/>
            <person name="Brodie E.L."/>
            <person name="Williams K.H."/>
            <person name="Hubbard S.S."/>
            <person name="Banfield J.F."/>
        </authorList>
    </citation>
    <scope>NUCLEOTIDE SEQUENCE [LARGE SCALE GENOMIC DNA]</scope>
</reference>
<sequence length="244" mass="27827">MTNKYYQQFSNIFAHSSVPWQQEILKQFLNKAEVTDSYLIADIGSGVGNNIQTILGFTRQITAIDISPGALSMLKKRYAGIDSLSIIQADATKLPFRAETFDAVILTEILEHCENPAKALSESLRILKKGGHIIMSTPNYFNPAGLWKKICDLVNPASTWDAWGNHEKGVENFFTSFKLSNLAKSQDIKIVTELGGDIIRSWLPFFRKQYRFIDRHPFLRVGKMWPIKYLLMNYFILGKKDDIN</sequence>
<name>A0A1F8GB12_9BACT</name>
<dbReference type="InterPro" id="IPR013216">
    <property type="entry name" value="Methyltransf_11"/>
</dbReference>
<comment type="caution">
    <text evidence="3">The sequence shown here is derived from an EMBL/GenBank/DDBJ whole genome shotgun (WGS) entry which is preliminary data.</text>
</comment>
<proteinExistence type="predicted"/>
<evidence type="ECO:0000259" key="2">
    <source>
        <dbReference type="Pfam" id="PF08241"/>
    </source>
</evidence>
<dbReference type="Pfam" id="PF08241">
    <property type="entry name" value="Methyltransf_11"/>
    <property type="match status" value="1"/>
</dbReference>
<evidence type="ECO:0000313" key="4">
    <source>
        <dbReference type="Proteomes" id="UP000178227"/>
    </source>
</evidence>
<dbReference type="Proteomes" id="UP000178227">
    <property type="component" value="Unassembled WGS sequence"/>
</dbReference>